<dbReference type="InterPro" id="IPR050073">
    <property type="entry name" value="2-IPM_HCS-like"/>
</dbReference>
<feature type="non-terminal residue" evidence="2">
    <location>
        <position position="1"/>
    </location>
</feature>
<dbReference type="Gene3D" id="3.20.20.70">
    <property type="entry name" value="Aldolase class I"/>
    <property type="match status" value="1"/>
</dbReference>
<comment type="caution">
    <text evidence="2">The sequence shown here is derived from an EMBL/GenBank/DDBJ whole genome shotgun (WGS) entry which is preliminary data.</text>
</comment>
<dbReference type="InterPro" id="IPR013785">
    <property type="entry name" value="Aldolase_TIM"/>
</dbReference>
<dbReference type="GO" id="GO:0003852">
    <property type="term" value="F:2-isopropylmalate synthase activity"/>
    <property type="evidence" value="ECO:0007669"/>
    <property type="project" value="TreeGrafter"/>
</dbReference>
<name>A0A0F8Z967_9ZZZZ</name>
<dbReference type="Pfam" id="PF00682">
    <property type="entry name" value="HMGL-like"/>
    <property type="match status" value="1"/>
</dbReference>
<dbReference type="AlphaFoldDB" id="A0A0F8Z967"/>
<feature type="domain" description="Pyruvate carboxyltransferase" evidence="1">
    <location>
        <begin position="1"/>
        <end position="210"/>
    </location>
</feature>
<gene>
    <name evidence="2" type="ORF">LCGC14_3062690</name>
</gene>
<dbReference type="InterPro" id="IPR000891">
    <property type="entry name" value="PYR_CT"/>
</dbReference>
<dbReference type="EMBL" id="LAZR01064901">
    <property type="protein sequence ID" value="KKK56621.1"/>
    <property type="molecule type" value="Genomic_DNA"/>
</dbReference>
<dbReference type="GO" id="GO:0009098">
    <property type="term" value="P:L-leucine biosynthetic process"/>
    <property type="evidence" value="ECO:0007669"/>
    <property type="project" value="TreeGrafter"/>
</dbReference>
<evidence type="ECO:0000259" key="1">
    <source>
        <dbReference type="PROSITE" id="PS50991"/>
    </source>
</evidence>
<dbReference type="PANTHER" id="PTHR10277:SF9">
    <property type="entry name" value="2-ISOPROPYLMALATE SYNTHASE 1, CHLOROPLASTIC-RELATED"/>
    <property type="match status" value="1"/>
</dbReference>
<dbReference type="PANTHER" id="PTHR10277">
    <property type="entry name" value="HOMOCITRATE SYNTHASE-RELATED"/>
    <property type="match status" value="1"/>
</dbReference>
<dbReference type="PROSITE" id="PS50991">
    <property type="entry name" value="PYR_CT"/>
    <property type="match status" value="1"/>
</dbReference>
<protein>
    <recommendedName>
        <fullName evidence="1">Pyruvate carboxyltransferase domain-containing protein</fullName>
    </recommendedName>
</protein>
<accession>A0A0F8Z967</accession>
<sequence>KEMFDPAEFGPWRFCDEEDLLRATDGIDRGDIKISVMMDAHKSSPDDLIPCSESVVDMVRVATYVKDKNKAIRTANAANDLGYETAINVMAISHAHMPDLEEMLDEFEAETRAKVVYIVDSFGAMYMDQLHFMVAKYQMHLKTKAVGVHFHNNQQLAFANTMEGVVHGATWADGTMNGLGRAAGNCPLELLISFLKNPDINILPVLDCVGKHIIPLKKNIEWGYHVPYMITGILNQHPKPAMDLMMHGDEKTKHDYVKFYGTVDE</sequence>
<evidence type="ECO:0000313" key="2">
    <source>
        <dbReference type="EMBL" id="KKK56621.1"/>
    </source>
</evidence>
<organism evidence="2">
    <name type="scientific">marine sediment metagenome</name>
    <dbReference type="NCBI Taxonomy" id="412755"/>
    <lineage>
        <taxon>unclassified sequences</taxon>
        <taxon>metagenomes</taxon>
        <taxon>ecological metagenomes</taxon>
    </lineage>
</organism>
<proteinExistence type="predicted"/>
<dbReference type="SUPFAM" id="SSF51569">
    <property type="entry name" value="Aldolase"/>
    <property type="match status" value="1"/>
</dbReference>
<reference evidence="2" key="1">
    <citation type="journal article" date="2015" name="Nature">
        <title>Complex archaea that bridge the gap between prokaryotes and eukaryotes.</title>
        <authorList>
            <person name="Spang A."/>
            <person name="Saw J.H."/>
            <person name="Jorgensen S.L."/>
            <person name="Zaremba-Niedzwiedzka K."/>
            <person name="Martijn J."/>
            <person name="Lind A.E."/>
            <person name="van Eijk R."/>
            <person name="Schleper C."/>
            <person name="Guy L."/>
            <person name="Ettema T.J."/>
        </authorList>
    </citation>
    <scope>NUCLEOTIDE SEQUENCE</scope>
</reference>